<proteinExistence type="predicted"/>
<dbReference type="Gene3D" id="2.120.10.30">
    <property type="entry name" value="TolB, C-terminal domain"/>
    <property type="match status" value="1"/>
</dbReference>
<dbReference type="EMBL" id="BAAATR010000018">
    <property type="protein sequence ID" value="GAA2252963.1"/>
    <property type="molecule type" value="Genomic_DNA"/>
</dbReference>
<name>A0ABN3EB24_9ACTN</name>
<keyword evidence="1" id="KW-0732">Signal</keyword>
<evidence type="ECO:0000313" key="2">
    <source>
        <dbReference type="EMBL" id="GAA2252963.1"/>
    </source>
</evidence>
<dbReference type="RefSeq" id="WP_344637886.1">
    <property type="nucleotide sequence ID" value="NZ_BAAATR010000018.1"/>
</dbReference>
<dbReference type="Proteomes" id="UP001500305">
    <property type="component" value="Unassembled WGS sequence"/>
</dbReference>
<protein>
    <recommendedName>
        <fullName evidence="4">NHL repeat-containing protein</fullName>
    </recommendedName>
</protein>
<evidence type="ECO:0000313" key="3">
    <source>
        <dbReference type="Proteomes" id="UP001500305"/>
    </source>
</evidence>
<sequence>MRLRASSSAWAATAALVATLAVGAAPAAAGPAGGEHEPFLNRLNTVSTVASTVPANGDLNPYGTFAIRENAGDLHRGNILVSNFNNSQALGNQQGRGTTLVQISPHGKVTQFAQIDPAHLPGPCPGGVGLTTALTVLPGGWVVVGSLPTTDGTSDTAQAGCLLVLDSHGTVRETISGDGINGPWDMTAVSHDDCSELFVTNVLNGTVAGGGNEVDQGTVLRITLRHKGDKKPPHPVATTVIGDGFPQRTDPQALVVGPTGVALDREGTLFVADTVRSRITAIPRALTRKDSDGIGRVISTGGALNGPLGMALTPRGDILTVNGGDGNIVETTPKGKQVAVKQINSEGTPPGAGALFGLAVDLDGDAVYFVNDADNELDVLTR</sequence>
<dbReference type="SUPFAM" id="SSF101898">
    <property type="entry name" value="NHL repeat"/>
    <property type="match status" value="1"/>
</dbReference>
<accession>A0ABN3EB24</accession>
<reference evidence="2 3" key="1">
    <citation type="journal article" date="2019" name="Int. J. Syst. Evol. Microbiol.">
        <title>The Global Catalogue of Microorganisms (GCM) 10K type strain sequencing project: providing services to taxonomists for standard genome sequencing and annotation.</title>
        <authorList>
            <consortium name="The Broad Institute Genomics Platform"/>
            <consortium name="The Broad Institute Genome Sequencing Center for Infectious Disease"/>
            <person name="Wu L."/>
            <person name="Ma J."/>
        </authorList>
    </citation>
    <scope>NUCLEOTIDE SEQUENCE [LARGE SCALE GENOMIC DNA]</scope>
    <source>
        <strain evidence="2 3">JCM 7356</strain>
    </source>
</reference>
<organism evidence="2 3">
    <name type="scientific">Kitasatospora cystarginea</name>
    <dbReference type="NCBI Taxonomy" id="58350"/>
    <lineage>
        <taxon>Bacteria</taxon>
        <taxon>Bacillati</taxon>
        <taxon>Actinomycetota</taxon>
        <taxon>Actinomycetes</taxon>
        <taxon>Kitasatosporales</taxon>
        <taxon>Streptomycetaceae</taxon>
        <taxon>Kitasatospora</taxon>
    </lineage>
</organism>
<gene>
    <name evidence="2" type="ORF">GCM10010430_40830</name>
</gene>
<evidence type="ECO:0008006" key="4">
    <source>
        <dbReference type="Google" id="ProtNLM"/>
    </source>
</evidence>
<feature type="signal peptide" evidence="1">
    <location>
        <begin position="1"/>
        <end position="29"/>
    </location>
</feature>
<keyword evidence="3" id="KW-1185">Reference proteome</keyword>
<feature type="chain" id="PRO_5046772967" description="NHL repeat-containing protein" evidence="1">
    <location>
        <begin position="30"/>
        <end position="382"/>
    </location>
</feature>
<evidence type="ECO:0000256" key="1">
    <source>
        <dbReference type="SAM" id="SignalP"/>
    </source>
</evidence>
<comment type="caution">
    <text evidence="2">The sequence shown here is derived from an EMBL/GenBank/DDBJ whole genome shotgun (WGS) entry which is preliminary data.</text>
</comment>
<dbReference type="InterPro" id="IPR011042">
    <property type="entry name" value="6-blade_b-propeller_TolB-like"/>
</dbReference>